<feature type="transmembrane region" description="Helical" evidence="2">
    <location>
        <begin position="30"/>
        <end position="52"/>
    </location>
</feature>
<keyword evidence="2" id="KW-0812">Transmembrane</keyword>
<keyword evidence="2" id="KW-0472">Membrane</keyword>
<dbReference type="Proteomes" id="UP000054270">
    <property type="component" value="Unassembled WGS sequence"/>
</dbReference>
<proteinExistence type="predicted"/>
<evidence type="ECO:0000313" key="4">
    <source>
        <dbReference type="Proteomes" id="UP000054270"/>
    </source>
</evidence>
<protein>
    <submittedName>
        <fullName evidence="3">Uncharacterized protein</fullName>
    </submittedName>
</protein>
<dbReference type="AlphaFoldDB" id="A0A0D2KFX6"/>
<dbReference type="EMBL" id="KN817749">
    <property type="protein sequence ID" value="KJA13362.1"/>
    <property type="molecule type" value="Genomic_DNA"/>
</dbReference>
<keyword evidence="2" id="KW-1133">Transmembrane helix</keyword>
<evidence type="ECO:0000313" key="3">
    <source>
        <dbReference type="EMBL" id="KJA13362.1"/>
    </source>
</evidence>
<keyword evidence="4" id="KW-1185">Reference proteome</keyword>
<feature type="region of interest" description="Disordered" evidence="1">
    <location>
        <begin position="1"/>
        <end position="20"/>
    </location>
</feature>
<evidence type="ECO:0000256" key="1">
    <source>
        <dbReference type="SAM" id="MobiDB-lite"/>
    </source>
</evidence>
<gene>
    <name evidence="3" type="ORF">HYPSUDRAFT_567432</name>
</gene>
<organism evidence="3 4">
    <name type="scientific">Hypholoma sublateritium (strain FD-334 SS-4)</name>
    <dbReference type="NCBI Taxonomy" id="945553"/>
    <lineage>
        <taxon>Eukaryota</taxon>
        <taxon>Fungi</taxon>
        <taxon>Dikarya</taxon>
        <taxon>Basidiomycota</taxon>
        <taxon>Agaricomycotina</taxon>
        <taxon>Agaricomycetes</taxon>
        <taxon>Agaricomycetidae</taxon>
        <taxon>Agaricales</taxon>
        <taxon>Agaricineae</taxon>
        <taxon>Strophariaceae</taxon>
        <taxon>Hypholoma</taxon>
    </lineage>
</organism>
<name>A0A0D2KFX6_HYPSF</name>
<accession>A0A0D2KFX6</accession>
<evidence type="ECO:0000256" key="2">
    <source>
        <dbReference type="SAM" id="Phobius"/>
    </source>
</evidence>
<sequence>MEGDRDTAVGRAPCGPDRSDMRPAVRVLDFQMLGISAACGCTYSYILQHIGLRHGSRTSNRRSRGERAESCTRWIRCSRSLFKVYVRAYGY</sequence>
<reference evidence="4" key="1">
    <citation type="submission" date="2014-04" db="EMBL/GenBank/DDBJ databases">
        <title>Evolutionary Origins and Diversification of the Mycorrhizal Mutualists.</title>
        <authorList>
            <consortium name="DOE Joint Genome Institute"/>
            <consortium name="Mycorrhizal Genomics Consortium"/>
            <person name="Kohler A."/>
            <person name="Kuo A."/>
            <person name="Nagy L.G."/>
            <person name="Floudas D."/>
            <person name="Copeland A."/>
            <person name="Barry K.W."/>
            <person name="Cichocki N."/>
            <person name="Veneault-Fourrey C."/>
            <person name="LaButti K."/>
            <person name="Lindquist E.A."/>
            <person name="Lipzen A."/>
            <person name="Lundell T."/>
            <person name="Morin E."/>
            <person name="Murat C."/>
            <person name="Riley R."/>
            <person name="Ohm R."/>
            <person name="Sun H."/>
            <person name="Tunlid A."/>
            <person name="Henrissat B."/>
            <person name="Grigoriev I.V."/>
            <person name="Hibbett D.S."/>
            <person name="Martin F."/>
        </authorList>
    </citation>
    <scope>NUCLEOTIDE SEQUENCE [LARGE SCALE GENOMIC DNA]</scope>
    <source>
        <strain evidence="4">FD-334 SS-4</strain>
    </source>
</reference>